<dbReference type="CDD" id="cd01671">
    <property type="entry name" value="CARD"/>
    <property type="match status" value="1"/>
</dbReference>
<dbReference type="OrthoDB" id="6079487at2759"/>
<dbReference type="InterPro" id="IPR011029">
    <property type="entry name" value="DEATH-like_dom_sf"/>
</dbReference>
<dbReference type="EMBL" id="JAIWYP010000013">
    <property type="protein sequence ID" value="KAH3720155.1"/>
    <property type="molecule type" value="Genomic_DNA"/>
</dbReference>
<organism evidence="1 2">
    <name type="scientific">Dreissena polymorpha</name>
    <name type="common">Zebra mussel</name>
    <name type="synonym">Mytilus polymorpha</name>
    <dbReference type="NCBI Taxonomy" id="45954"/>
    <lineage>
        <taxon>Eukaryota</taxon>
        <taxon>Metazoa</taxon>
        <taxon>Spiralia</taxon>
        <taxon>Lophotrochozoa</taxon>
        <taxon>Mollusca</taxon>
        <taxon>Bivalvia</taxon>
        <taxon>Autobranchia</taxon>
        <taxon>Heteroconchia</taxon>
        <taxon>Euheterodonta</taxon>
        <taxon>Imparidentia</taxon>
        <taxon>Neoheterodontei</taxon>
        <taxon>Myida</taxon>
        <taxon>Dreissenoidea</taxon>
        <taxon>Dreissenidae</taxon>
        <taxon>Dreissena</taxon>
    </lineage>
</organism>
<name>A0A9D4HI96_DREPO</name>
<sequence>MDRFDQKKITKNLAAINKTIEKDVLEITIRLHAEKVLSDKAKSEVENADPKKGQLRCGLLVNHLLRSGPDTYGAFVKVLRERKFIKLIDAMENSVQKGPCIINTNEREQTFVISQHKKSAKFNVRAIEEDDSDENGTNGLLTTRAIRSSKRPTFDSMLTFVSRVE</sequence>
<dbReference type="Proteomes" id="UP000828390">
    <property type="component" value="Unassembled WGS sequence"/>
</dbReference>
<comment type="caution">
    <text evidence="1">The sequence shown here is derived from an EMBL/GenBank/DDBJ whole genome shotgun (WGS) entry which is preliminary data.</text>
</comment>
<keyword evidence="2" id="KW-1185">Reference proteome</keyword>
<dbReference type="Gene3D" id="1.10.533.10">
    <property type="entry name" value="Death Domain, Fas"/>
    <property type="match status" value="1"/>
</dbReference>
<gene>
    <name evidence="1" type="ORF">DPMN_063049</name>
</gene>
<protein>
    <recommendedName>
        <fullName evidence="3">CARD domain-containing protein</fullName>
    </recommendedName>
</protein>
<reference evidence="1" key="1">
    <citation type="journal article" date="2019" name="bioRxiv">
        <title>The Genome of the Zebra Mussel, Dreissena polymorpha: A Resource for Invasive Species Research.</title>
        <authorList>
            <person name="McCartney M.A."/>
            <person name="Auch B."/>
            <person name="Kono T."/>
            <person name="Mallez S."/>
            <person name="Zhang Y."/>
            <person name="Obille A."/>
            <person name="Becker A."/>
            <person name="Abrahante J.E."/>
            <person name="Garbe J."/>
            <person name="Badalamenti J.P."/>
            <person name="Herman A."/>
            <person name="Mangelson H."/>
            <person name="Liachko I."/>
            <person name="Sullivan S."/>
            <person name="Sone E.D."/>
            <person name="Koren S."/>
            <person name="Silverstein K.A.T."/>
            <person name="Beckman K.B."/>
            <person name="Gohl D.M."/>
        </authorList>
    </citation>
    <scope>NUCLEOTIDE SEQUENCE</scope>
    <source>
        <strain evidence="1">Duluth1</strain>
        <tissue evidence="1">Whole animal</tissue>
    </source>
</reference>
<evidence type="ECO:0008006" key="3">
    <source>
        <dbReference type="Google" id="ProtNLM"/>
    </source>
</evidence>
<evidence type="ECO:0000313" key="2">
    <source>
        <dbReference type="Proteomes" id="UP000828390"/>
    </source>
</evidence>
<reference evidence="1" key="2">
    <citation type="submission" date="2020-11" db="EMBL/GenBank/DDBJ databases">
        <authorList>
            <person name="McCartney M.A."/>
            <person name="Auch B."/>
            <person name="Kono T."/>
            <person name="Mallez S."/>
            <person name="Becker A."/>
            <person name="Gohl D.M."/>
            <person name="Silverstein K.A.T."/>
            <person name="Koren S."/>
            <person name="Bechman K.B."/>
            <person name="Herman A."/>
            <person name="Abrahante J.E."/>
            <person name="Garbe J."/>
        </authorList>
    </citation>
    <scope>NUCLEOTIDE SEQUENCE</scope>
    <source>
        <strain evidence="1">Duluth1</strain>
        <tissue evidence="1">Whole animal</tissue>
    </source>
</reference>
<dbReference type="SUPFAM" id="SSF47986">
    <property type="entry name" value="DEATH domain"/>
    <property type="match status" value="1"/>
</dbReference>
<dbReference type="AlphaFoldDB" id="A0A9D4HI96"/>
<evidence type="ECO:0000313" key="1">
    <source>
        <dbReference type="EMBL" id="KAH3720155.1"/>
    </source>
</evidence>
<proteinExistence type="predicted"/>
<accession>A0A9D4HI96</accession>